<accession>A0A6B8KFZ5</accession>
<protein>
    <recommendedName>
        <fullName evidence="3">Replication protein</fullName>
    </recommendedName>
</protein>
<keyword evidence="2" id="KW-1185">Reference proteome</keyword>
<dbReference type="AlphaFoldDB" id="A0A6B8KFZ5"/>
<proteinExistence type="predicted"/>
<evidence type="ECO:0000313" key="2">
    <source>
        <dbReference type="Proteomes" id="UP000309061"/>
    </source>
</evidence>
<organism evidence="1 2">
    <name type="scientific">Methylocystis heyeri</name>
    <dbReference type="NCBI Taxonomy" id="391905"/>
    <lineage>
        <taxon>Bacteria</taxon>
        <taxon>Pseudomonadati</taxon>
        <taxon>Pseudomonadota</taxon>
        <taxon>Alphaproteobacteria</taxon>
        <taxon>Hyphomicrobiales</taxon>
        <taxon>Methylocystaceae</taxon>
        <taxon>Methylocystis</taxon>
    </lineage>
</organism>
<gene>
    <name evidence="1" type="ORF">H2LOC_013625</name>
</gene>
<dbReference type="Proteomes" id="UP000309061">
    <property type="component" value="Chromosome"/>
</dbReference>
<reference evidence="1 2" key="1">
    <citation type="submission" date="2019-11" db="EMBL/GenBank/DDBJ databases">
        <title>The genome sequence of Methylocystis heyeri.</title>
        <authorList>
            <person name="Oshkin I.Y."/>
            <person name="Miroshnikov K."/>
            <person name="Dedysh S.N."/>
        </authorList>
    </citation>
    <scope>NUCLEOTIDE SEQUENCE [LARGE SCALE GENOMIC DNA]</scope>
    <source>
        <strain evidence="1 2">H2</strain>
    </source>
</reference>
<evidence type="ECO:0008006" key="3">
    <source>
        <dbReference type="Google" id="ProtNLM"/>
    </source>
</evidence>
<dbReference type="EMBL" id="CP046052">
    <property type="protein sequence ID" value="QGM46647.1"/>
    <property type="molecule type" value="Genomic_DNA"/>
</dbReference>
<dbReference type="OrthoDB" id="8480278at2"/>
<name>A0A6B8KFZ5_9HYPH</name>
<sequence length="306" mass="35311">MTWQNSWLNSQSAYAEIKAYVEKKKLKDEGLIVKYDIEPEPPEALEKLPLWLRTSTSKFYVHLSPTGAAKLLPSSHYDDDLPRVANYYEIIKELAKYVGGRQRSFVVRFLRDVDFQYHQSTNGRWNDALGRWERYGVRPVEDWRVSKQKNGFDAGYEVSERTFHRIKDKLKALALIEARSALWLGKTCLWIKPGEKLERILWEPGYWETLKAEFAPAPKPKGGVKVKKGMPRGLSAKHAAINEELKKLFKKAMGHDFETACPHKRQEVFDKLTTPIQITPKHVKAPYAQAGSPRYIGLRKALLLDE</sequence>
<dbReference type="KEGG" id="mhey:H2LOC_013625"/>
<evidence type="ECO:0000313" key="1">
    <source>
        <dbReference type="EMBL" id="QGM46647.1"/>
    </source>
</evidence>
<dbReference type="RefSeq" id="WP_136496872.1">
    <property type="nucleotide sequence ID" value="NZ_CP046052.1"/>
</dbReference>